<dbReference type="eggNOG" id="COG0484">
    <property type="taxonomic scope" value="Bacteria"/>
</dbReference>
<evidence type="ECO:0000313" key="18">
    <source>
        <dbReference type="EMBL" id="EDS71677.1"/>
    </source>
</evidence>
<dbReference type="CDD" id="cd10747">
    <property type="entry name" value="DnaJ_C"/>
    <property type="match status" value="1"/>
</dbReference>
<evidence type="ECO:0000256" key="13">
    <source>
        <dbReference type="HAMAP-Rule" id="MF_01152"/>
    </source>
</evidence>
<feature type="binding site" evidence="13">
    <location>
        <position position="197"/>
    </location>
    <ligand>
        <name>Zn(2+)</name>
        <dbReference type="ChEBI" id="CHEBI:29105"/>
        <label>2</label>
    </ligand>
</feature>
<dbReference type="PROSITE" id="PS51188">
    <property type="entry name" value="ZF_CR"/>
    <property type="match status" value="1"/>
</dbReference>
<feature type="binding site" evidence="13">
    <location>
        <position position="154"/>
    </location>
    <ligand>
        <name>Zn(2+)</name>
        <dbReference type="ChEBI" id="CHEBI:29105"/>
        <label>1</label>
    </ligand>
</feature>
<dbReference type="InterPro" id="IPR012724">
    <property type="entry name" value="DnaJ"/>
</dbReference>
<feature type="repeat" description="CXXCXGXG motif" evidence="13">
    <location>
        <begin position="194"/>
        <end position="201"/>
    </location>
</feature>
<sequence>MSKRDYYEVLGVDKSAGEDEIKKAYRKLAMKYHPDRNPDDKEAEEKFKEINEAYEVLSDPDKKSKYDQFGHDAFDPNMGGAGFGGAGFGGFEDMFGDIFGSMFGGGFSGGGASRQNVRQKGRDLRVNLTLSFEDAVFGCKKEIKIRRTETCDTCGGKGAVNDSDIKTCDKCHGTGQVRVTQQSLFGTVQTVKTCDECNGTGKKIVNPCKTCGGEGTVKKQRTLSIRIPAGVDTGSVLPLRGEGEAGKNGGPNGDVYIYISVKPHAIFTREENDIYCKIPITFVQAALGDSIMVPTVDGKVKLKIPEGTQSGQVFKLKGKGVQNPNGFGKGNEYVEIKVEVPKNLNEKQKAKLREFSDISSDKNNEQSKGFWDKVKDNFK</sequence>
<dbReference type="SUPFAM" id="SSF46565">
    <property type="entry name" value="Chaperone J-domain"/>
    <property type="match status" value="1"/>
</dbReference>
<reference evidence="18" key="1">
    <citation type="submission" date="2008-01" db="EMBL/GenBank/DDBJ databases">
        <authorList>
            <person name="Fulton L."/>
            <person name="Clifton S."/>
            <person name="Fulton B."/>
            <person name="Xu J."/>
            <person name="Minx P."/>
            <person name="Pepin K.H."/>
            <person name="Johnson M."/>
            <person name="Thiruvilangam P."/>
            <person name="Bhonagiri V."/>
            <person name="Nash W.E."/>
            <person name="Mardis E.R."/>
            <person name="Wilson R.K."/>
        </authorList>
    </citation>
    <scope>NUCLEOTIDE SEQUENCE [LARGE SCALE GENOMIC DNA]</scope>
    <source>
        <strain evidence="18">DSM 17244</strain>
    </source>
</reference>
<dbReference type="AlphaFoldDB" id="B1CBN0"/>
<dbReference type="PANTHER" id="PTHR43096:SF48">
    <property type="entry name" value="CHAPERONE PROTEIN DNAJ"/>
    <property type="match status" value="1"/>
</dbReference>
<evidence type="ECO:0000259" key="17">
    <source>
        <dbReference type="PROSITE" id="PS51188"/>
    </source>
</evidence>
<dbReference type="Proteomes" id="UP000005178">
    <property type="component" value="Unassembled WGS sequence"/>
</dbReference>
<comment type="subcellular location">
    <subcellularLocation>
        <location evidence="1 13">Cytoplasm</location>
    </subcellularLocation>
</comment>
<evidence type="ECO:0000256" key="3">
    <source>
        <dbReference type="ARBA" id="ARBA00022490"/>
    </source>
</evidence>
<dbReference type="InterPro" id="IPR001305">
    <property type="entry name" value="HSP_DnaJ_Cys-rich_dom"/>
</dbReference>
<accession>B1CBN0</accession>
<protein>
    <recommendedName>
        <fullName evidence="12 13">Chaperone protein DnaJ</fullName>
    </recommendedName>
</protein>
<dbReference type="FunFam" id="1.10.287.110:FF:000031">
    <property type="entry name" value="Molecular chaperone DnaJ"/>
    <property type="match status" value="1"/>
</dbReference>
<dbReference type="GO" id="GO:0031072">
    <property type="term" value="F:heat shock protein binding"/>
    <property type="evidence" value="ECO:0007669"/>
    <property type="project" value="InterPro"/>
</dbReference>
<dbReference type="FunFam" id="2.60.260.20:FF:000004">
    <property type="entry name" value="Molecular chaperone DnaJ"/>
    <property type="match status" value="1"/>
</dbReference>
<dbReference type="GO" id="GO:0008270">
    <property type="term" value="F:zinc ion binding"/>
    <property type="evidence" value="ECO:0007669"/>
    <property type="project" value="UniProtKB-UniRule"/>
</dbReference>
<dbReference type="InterPro" id="IPR036410">
    <property type="entry name" value="HSP_DnaJ_Cys-rich_dom_sf"/>
</dbReference>
<dbReference type="Pfam" id="PF00684">
    <property type="entry name" value="DnaJ_CXXCXGXG"/>
    <property type="match status" value="1"/>
</dbReference>
<dbReference type="NCBIfam" id="TIGR02349">
    <property type="entry name" value="DnaJ_bact"/>
    <property type="match status" value="1"/>
</dbReference>
<dbReference type="CDD" id="cd06257">
    <property type="entry name" value="DnaJ"/>
    <property type="match status" value="1"/>
</dbReference>
<evidence type="ECO:0000256" key="4">
    <source>
        <dbReference type="ARBA" id="ARBA00022705"/>
    </source>
</evidence>
<dbReference type="HOGENOM" id="CLU_017633_0_7_9"/>
<dbReference type="EMBL" id="ABIL02000006">
    <property type="protein sequence ID" value="EDS71677.1"/>
    <property type="molecule type" value="Genomic_DNA"/>
</dbReference>
<dbReference type="GO" id="GO:0051082">
    <property type="term" value="F:unfolded protein binding"/>
    <property type="evidence" value="ECO:0007669"/>
    <property type="project" value="UniProtKB-UniRule"/>
</dbReference>
<evidence type="ECO:0000256" key="2">
    <source>
        <dbReference type="ARBA" id="ARBA00011738"/>
    </source>
</evidence>
<dbReference type="STRING" id="445971.ANASTE_01379"/>
<dbReference type="GO" id="GO:0005524">
    <property type="term" value="F:ATP binding"/>
    <property type="evidence" value="ECO:0007669"/>
    <property type="project" value="InterPro"/>
</dbReference>
<dbReference type="Gene3D" id="1.10.287.110">
    <property type="entry name" value="DnaJ domain"/>
    <property type="match status" value="1"/>
</dbReference>
<dbReference type="CDD" id="cd10719">
    <property type="entry name" value="DnaJ_zf"/>
    <property type="match status" value="1"/>
</dbReference>
<evidence type="ECO:0000256" key="12">
    <source>
        <dbReference type="ARBA" id="ARBA00067609"/>
    </source>
</evidence>
<dbReference type="NCBIfam" id="NF008035">
    <property type="entry name" value="PRK10767.1"/>
    <property type="match status" value="1"/>
</dbReference>
<proteinExistence type="inferred from homology"/>
<dbReference type="GO" id="GO:0006260">
    <property type="term" value="P:DNA replication"/>
    <property type="evidence" value="ECO:0007669"/>
    <property type="project" value="UniProtKB-KW"/>
</dbReference>
<dbReference type="GO" id="GO:0009408">
    <property type="term" value="P:response to heat"/>
    <property type="evidence" value="ECO:0007669"/>
    <property type="project" value="InterPro"/>
</dbReference>
<dbReference type="InterPro" id="IPR008971">
    <property type="entry name" value="HSP40/DnaJ_pept-bd"/>
</dbReference>
<keyword evidence="19" id="KW-1185">Reference proteome</keyword>
<dbReference type="PROSITE" id="PS00636">
    <property type="entry name" value="DNAJ_1"/>
    <property type="match status" value="1"/>
</dbReference>
<dbReference type="SUPFAM" id="SSF57938">
    <property type="entry name" value="DnaJ/Hsp40 cysteine-rich domain"/>
    <property type="match status" value="1"/>
</dbReference>
<feature type="domain" description="CR-type" evidence="17">
    <location>
        <begin position="138"/>
        <end position="220"/>
    </location>
</feature>
<evidence type="ECO:0000256" key="6">
    <source>
        <dbReference type="ARBA" id="ARBA00022737"/>
    </source>
</evidence>
<feature type="repeat" description="CXXCXGXG motif" evidence="13">
    <location>
        <begin position="151"/>
        <end position="158"/>
    </location>
</feature>
<evidence type="ECO:0000256" key="15">
    <source>
        <dbReference type="SAM" id="MobiDB-lite"/>
    </source>
</evidence>
<gene>
    <name evidence="13 18" type="primary">dnaJ</name>
    <name evidence="18" type="ORF">ANASTE_01379</name>
</gene>
<dbReference type="InterPro" id="IPR036869">
    <property type="entry name" value="J_dom_sf"/>
</dbReference>
<feature type="repeat" description="CXXCXGXG motif" evidence="13">
    <location>
        <begin position="208"/>
        <end position="215"/>
    </location>
</feature>
<dbReference type="SUPFAM" id="SSF49493">
    <property type="entry name" value="HSP40/DnaJ peptide-binding domain"/>
    <property type="match status" value="2"/>
</dbReference>
<dbReference type="InterPro" id="IPR002939">
    <property type="entry name" value="DnaJ_C"/>
</dbReference>
<organism evidence="18 19">
    <name type="scientific">Anaerofustis stercorihominis DSM 17244</name>
    <dbReference type="NCBI Taxonomy" id="445971"/>
    <lineage>
        <taxon>Bacteria</taxon>
        <taxon>Bacillati</taxon>
        <taxon>Bacillota</taxon>
        <taxon>Clostridia</taxon>
        <taxon>Eubacteriales</taxon>
        <taxon>Eubacteriaceae</taxon>
        <taxon>Anaerofustis</taxon>
    </lineage>
</organism>
<feature type="binding site" evidence="13">
    <location>
        <position position="171"/>
    </location>
    <ligand>
        <name>Zn(2+)</name>
        <dbReference type="ChEBI" id="CHEBI:29105"/>
        <label>2</label>
    </ligand>
</feature>
<keyword evidence="8 13" id="KW-0862">Zinc</keyword>
<reference evidence="18" key="2">
    <citation type="submission" date="2013-08" db="EMBL/GenBank/DDBJ databases">
        <title>Draft genome sequence of Anaerofustis stercorihominis (DSM 17244).</title>
        <authorList>
            <person name="Sudarsanam P."/>
            <person name="Ley R."/>
            <person name="Guruge J."/>
            <person name="Turnbaugh P.J."/>
            <person name="Mahowald M."/>
            <person name="Liep D."/>
            <person name="Gordon J."/>
        </authorList>
    </citation>
    <scope>NUCLEOTIDE SEQUENCE</scope>
    <source>
        <strain evidence="18">DSM 17244</strain>
    </source>
</reference>
<evidence type="ECO:0000256" key="9">
    <source>
        <dbReference type="ARBA" id="ARBA00023016"/>
    </source>
</evidence>
<feature type="binding site" evidence="13">
    <location>
        <position position="194"/>
    </location>
    <ligand>
        <name>Zn(2+)</name>
        <dbReference type="ChEBI" id="CHEBI:29105"/>
        <label>2</label>
    </ligand>
</feature>
<evidence type="ECO:0000256" key="14">
    <source>
        <dbReference type="PROSITE-ProRule" id="PRU00546"/>
    </source>
</evidence>
<dbReference type="PANTHER" id="PTHR43096">
    <property type="entry name" value="DNAJ HOMOLOG 1, MITOCHONDRIAL-RELATED"/>
    <property type="match status" value="1"/>
</dbReference>
<dbReference type="InterPro" id="IPR018253">
    <property type="entry name" value="DnaJ_domain_CS"/>
</dbReference>
<dbReference type="Gene3D" id="2.10.230.10">
    <property type="entry name" value="Heat shock protein DnaJ, cysteine-rich domain"/>
    <property type="match status" value="1"/>
</dbReference>
<keyword evidence="7 13" id="KW-0863">Zinc-finger</keyword>
<keyword evidence="10 13" id="KW-0143">Chaperone</keyword>
<comment type="cofactor">
    <cofactor evidence="13">
        <name>Zn(2+)</name>
        <dbReference type="ChEBI" id="CHEBI:29105"/>
    </cofactor>
    <text evidence="13">Binds 2 Zn(2+) ions per monomer.</text>
</comment>
<dbReference type="Pfam" id="PF01556">
    <property type="entry name" value="DnaJ_C"/>
    <property type="match status" value="1"/>
</dbReference>
<name>B1CBN0_9FIRM</name>
<keyword evidence="6 13" id="KW-0677">Repeat</keyword>
<keyword evidence="3 13" id="KW-0963">Cytoplasm</keyword>
<evidence type="ECO:0000256" key="10">
    <source>
        <dbReference type="ARBA" id="ARBA00023186"/>
    </source>
</evidence>
<feature type="binding site" evidence="13">
    <location>
        <position position="211"/>
    </location>
    <ligand>
        <name>Zn(2+)</name>
        <dbReference type="ChEBI" id="CHEBI:29105"/>
        <label>1</label>
    </ligand>
</feature>
<dbReference type="PROSITE" id="PS50076">
    <property type="entry name" value="DNAJ_2"/>
    <property type="match status" value="1"/>
</dbReference>
<comment type="subunit">
    <text evidence="2 13">Homodimer.</text>
</comment>
<keyword evidence="4 13" id="KW-0235">DNA replication</keyword>
<feature type="domain" description="J" evidence="16">
    <location>
        <begin position="5"/>
        <end position="70"/>
    </location>
</feature>
<comment type="caution">
    <text evidence="18">The sequence shown here is derived from an EMBL/GenBank/DDBJ whole genome shotgun (WGS) entry which is preliminary data.</text>
</comment>
<dbReference type="HAMAP" id="MF_01152">
    <property type="entry name" value="DnaJ"/>
    <property type="match status" value="1"/>
</dbReference>
<dbReference type="FunFam" id="2.10.230.10:FF:000002">
    <property type="entry name" value="Molecular chaperone DnaJ"/>
    <property type="match status" value="1"/>
</dbReference>
<dbReference type="Gene3D" id="2.60.260.20">
    <property type="entry name" value="Urease metallochaperone UreE, N-terminal domain"/>
    <property type="match status" value="2"/>
</dbReference>
<feature type="binding site" evidence="13">
    <location>
        <position position="208"/>
    </location>
    <ligand>
        <name>Zn(2+)</name>
        <dbReference type="ChEBI" id="CHEBI:29105"/>
        <label>1</label>
    </ligand>
</feature>
<feature type="binding site" evidence="13">
    <location>
        <position position="168"/>
    </location>
    <ligand>
        <name>Zn(2+)</name>
        <dbReference type="ChEBI" id="CHEBI:29105"/>
        <label>2</label>
    </ligand>
</feature>
<dbReference type="GeneID" id="98000468"/>
<feature type="repeat" description="CXXCXGXG motif" evidence="13">
    <location>
        <begin position="168"/>
        <end position="175"/>
    </location>
</feature>
<evidence type="ECO:0000256" key="1">
    <source>
        <dbReference type="ARBA" id="ARBA00004496"/>
    </source>
</evidence>
<dbReference type="RefSeq" id="WP_007050147.1">
    <property type="nucleotide sequence ID" value="NZ_DS560019.1"/>
</dbReference>
<feature type="region of interest" description="Disordered" evidence="15">
    <location>
        <begin position="354"/>
        <end position="379"/>
    </location>
</feature>
<evidence type="ECO:0000256" key="11">
    <source>
        <dbReference type="ARBA" id="ARBA00061004"/>
    </source>
</evidence>
<feature type="zinc finger region" description="CR-type" evidence="14">
    <location>
        <begin position="138"/>
        <end position="220"/>
    </location>
</feature>
<keyword evidence="9 13" id="KW-0346">Stress response</keyword>
<comment type="function">
    <text evidence="13">Participates actively in the response to hyperosmotic and heat shock by preventing the aggregation of stress-denatured proteins and by disaggregating proteins, also in an autonomous, DnaK-independent fashion. Unfolded proteins bind initially to DnaJ; upon interaction with the DnaJ-bound protein, DnaK hydrolyzes its bound ATP, resulting in the formation of a stable complex. GrpE releases ADP from DnaK; ATP binding to DnaK triggers the release of the substrate protein, thus completing the reaction cycle. Several rounds of ATP-dependent interactions between DnaJ, DnaK and GrpE are required for fully efficient folding. Also involved, together with DnaK and GrpE, in the DNA replication of plasmids through activation of initiation proteins.</text>
</comment>
<dbReference type="SMART" id="SM00271">
    <property type="entry name" value="DnaJ"/>
    <property type="match status" value="1"/>
</dbReference>
<evidence type="ECO:0000256" key="5">
    <source>
        <dbReference type="ARBA" id="ARBA00022723"/>
    </source>
</evidence>
<dbReference type="InterPro" id="IPR001623">
    <property type="entry name" value="DnaJ_domain"/>
</dbReference>
<evidence type="ECO:0000259" key="16">
    <source>
        <dbReference type="PROSITE" id="PS50076"/>
    </source>
</evidence>
<dbReference type="Pfam" id="PF00226">
    <property type="entry name" value="DnaJ"/>
    <property type="match status" value="1"/>
</dbReference>
<evidence type="ECO:0000256" key="7">
    <source>
        <dbReference type="ARBA" id="ARBA00022771"/>
    </source>
</evidence>
<comment type="domain">
    <text evidence="13">The J domain is necessary and sufficient to stimulate DnaK ATPase activity. Zinc center 1 plays an important role in the autonomous, DnaK-independent chaperone activity of DnaJ. Zinc center 2 is essential for interaction with DnaK and for DnaJ activity.</text>
</comment>
<keyword evidence="5 13" id="KW-0479">Metal-binding</keyword>
<dbReference type="PRINTS" id="PR00625">
    <property type="entry name" value="JDOMAIN"/>
</dbReference>
<dbReference type="GO" id="GO:0042026">
    <property type="term" value="P:protein refolding"/>
    <property type="evidence" value="ECO:0007669"/>
    <property type="project" value="TreeGrafter"/>
</dbReference>
<comment type="similarity">
    <text evidence="11 13">Belongs to the DnaJ family.</text>
</comment>
<evidence type="ECO:0000256" key="8">
    <source>
        <dbReference type="ARBA" id="ARBA00022833"/>
    </source>
</evidence>
<dbReference type="GO" id="GO:0005737">
    <property type="term" value="C:cytoplasm"/>
    <property type="evidence" value="ECO:0007669"/>
    <property type="project" value="UniProtKB-SubCell"/>
</dbReference>
<feature type="binding site" evidence="13">
    <location>
        <position position="151"/>
    </location>
    <ligand>
        <name>Zn(2+)</name>
        <dbReference type="ChEBI" id="CHEBI:29105"/>
        <label>1</label>
    </ligand>
</feature>
<evidence type="ECO:0000313" key="19">
    <source>
        <dbReference type="Proteomes" id="UP000005178"/>
    </source>
</evidence>